<comment type="cofactor">
    <cofactor evidence="1">
        <name>Mg(2+)</name>
        <dbReference type="ChEBI" id="CHEBI:18420"/>
    </cofactor>
</comment>
<name>A0A7Z1AGN9_9GAMM</name>
<dbReference type="CDD" id="cd03088">
    <property type="entry name" value="ManB"/>
    <property type="match status" value="1"/>
</dbReference>
<evidence type="ECO:0000259" key="10">
    <source>
        <dbReference type="Pfam" id="PF02880"/>
    </source>
</evidence>
<evidence type="ECO:0000313" key="11">
    <source>
        <dbReference type="EMBL" id="ODJ88768.1"/>
    </source>
</evidence>
<feature type="domain" description="Alpha-D-phosphohexomutase C-terminal" evidence="7">
    <location>
        <begin position="420"/>
        <end position="484"/>
    </location>
</feature>
<dbReference type="SUPFAM" id="SSF53738">
    <property type="entry name" value="Phosphoglucomutase, first 3 domains"/>
    <property type="match status" value="3"/>
</dbReference>
<dbReference type="GO" id="GO:0004615">
    <property type="term" value="F:phosphomannomutase activity"/>
    <property type="evidence" value="ECO:0007669"/>
    <property type="project" value="TreeGrafter"/>
</dbReference>
<evidence type="ECO:0000256" key="5">
    <source>
        <dbReference type="ARBA" id="ARBA00022842"/>
    </source>
</evidence>
<dbReference type="GO" id="GO:0009252">
    <property type="term" value="P:peptidoglycan biosynthetic process"/>
    <property type="evidence" value="ECO:0007669"/>
    <property type="project" value="TreeGrafter"/>
</dbReference>
<dbReference type="InterPro" id="IPR005845">
    <property type="entry name" value="A-D-PHexomutase_a/b/a-II"/>
</dbReference>
<evidence type="ECO:0000313" key="12">
    <source>
        <dbReference type="Proteomes" id="UP000094769"/>
    </source>
</evidence>
<dbReference type="EC" id="5.4.2.10" evidence="11"/>
<gene>
    <name evidence="11" type="primary">glmM_1</name>
    <name evidence="11" type="ORF">CODIS_08620</name>
</gene>
<evidence type="ECO:0000256" key="1">
    <source>
        <dbReference type="ARBA" id="ARBA00001946"/>
    </source>
</evidence>
<keyword evidence="12" id="KW-1185">Reference proteome</keyword>
<dbReference type="InterPro" id="IPR005846">
    <property type="entry name" value="A-D-PHexomutase_a/b/a-III"/>
</dbReference>
<dbReference type="PANTHER" id="PTHR42946:SF1">
    <property type="entry name" value="PHOSPHOGLUCOMUTASE (ALPHA-D-GLUCOSE-1,6-BISPHOSPHATE-DEPENDENT)"/>
    <property type="match status" value="1"/>
</dbReference>
<keyword evidence="4" id="KW-0479">Metal-binding</keyword>
<reference evidence="11 12" key="1">
    <citation type="submission" date="2016-06" db="EMBL/GenBank/DDBJ databases">
        <title>Genome sequence of endosymbiont of Candidatus Endolucinida thiodiazotropha.</title>
        <authorList>
            <person name="Poehlein A."/>
            <person name="Koenig S."/>
            <person name="Heiden S.E."/>
            <person name="Thuermer A."/>
            <person name="Voget S."/>
            <person name="Daniel R."/>
            <person name="Markert S."/>
            <person name="Gros O."/>
            <person name="Schweder T."/>
        </authorList>
    </citation>
    <scope>NUCLEOTIDE SEQUENCE [LARGE SCALE GENOMIC DNA]</scope>
    <source>
        <strain evidence="11 12">COS</strain>
    </source>
</reference>
<dbReference type="GO" id="GO:0046872">
    <property type="term" value="F:metal ion binding"/>
    <property type="evidence" value="ECO:0007669"/>
    <property type="project" value="UniProtKB-KW"/>
</dbReference>
<evidence type="ECO:0000256" key="3">
    <source>
        <dbReference type="ARBA" id="ARBA00022553"/>
    </source>
</evidence>
<dbReference type="InterPro" id="IPR050060">
    <property type="entry name" value="Phosphoglucosamine_mutase"/>
</dbReference>
<protein>
    <submittedName>
        <fullName evidence="11">Phosphoglucosamine mutase</fullName>
        <ecNumber evidence="11">5.4.2.10</ecNumber>
    </submittedName>
</protein>
<evidence type="ECO:0000256" key="2">
    <source>
        <dbReference type="ARBA" id="ARBA00010231"/>
    </source>
</evidence>
<sequence length="498" mass="54489">MNNKNLSIATLMEQSGVKFGTSGARGLVDAMTDRICFAYTCAFLNYLNAEGMISTGDSVAFAGDLRSSTPRIMAAVCKAAIECGYKPVNCGFIPSPAIALYGLHQGIATIMVTGSHIPDDRNGIKFNRPDGEILKQDEAGIRQQLIVLDESLFAGDRFVQSPQLPEVDDSASEFYVQRYLNCIGHDALSGLYVGVYEHSGVARSLLVRILEGLGARVIRLGFSNTFVPVDTEAIRSEDVALAQRWSKEHALDTIVSTDGDGDRPLISDEHGQWLRGDIAGILCADYLKANWVVTPVSSNSALELSDKFAGVKRTRIGSPFVIEAMQSLLRQGRKAVVGYEANGGFLTADSLLLNGGELEPLPTRDAMIVILTILLHAKQQGLRVSGLVRQLPPRYTYSDRLKAFPTELSQRMLARFRTGEPAADKQTVEDEFKNTFGGVSTIDHTDGVRITFFDGDIVHIRPSGNAPEMRCYTESVSEARAQEMNKICINLLEGWRTR</sequence>
<comment type="caution">
    <text evidence="11">The sequence shown here is derived from an EMBL/GenBank/DDBJ whole genome shotgun (WGS) entry which is preliminary data.</text>
</comment>
<dbReference type="Pfam" id="PF02880">
    <property type="entry name" value="PGM_PMM_III"/>
    <property type="match status" value="1"/>
</dbReference>
<feature type="domain" description="Alpha-D-phosphohexomutase alpha/beta/alpha" evidence="10">
    <location>
        <begin position="276"/>
        <end position="395"/>
    </location>
</feature>
<dbReference type="InterPro" id="IPR036900">
    <property type="entry name" value="A-D-PHexomutase_C_sf"/>
</dbReference>
<dbReference type="Pfam" id="PF02879">
    <property type="entry name" value="PGM_PMM_II"/>
    <property type="match status" value="1"/>
</dbReference>
<evidence type="ECO:0000259" key="9">
    <source>
        <dbReference type="Pfam" id="PF02879"/>
    </source>
</evidence>
<comment type="similarity">
    <text evidence="2">Belongs to the phosphohexose mutase family.</text>
</comment>
<evidence type="ECO:0000259" key="7">
    <source>
        <dbReference type="Pfam" id="PF00408"/>
    </source>
</evidence>
<dbReference type="InterPro" id="IPR005843">
    <property type="entry name" value="A-D-PHexomutase_C"/>
</dbReference>
<dbReference type="InterPro" id="IPR016055">
    <property type="entry name" value="A-D-PHexomutase_a/b/a-I/II/III"/>
</dbReference>
<dbReference type="SUPFAM" id="SSF55957">
    <property type="entry name" value="Phosphoglucomutase, C-terminal domain"/>
    <property type="match status" value="1"/>
</dbReference>
<dbReference type="EMBL" id="MARB01000004">
    <property type="protein sequence ID" value="ODJ88768.1"/>
    <property type="molecule type" value="Genomic_DNA"/>
</dbReference>
<dbReference type="GO" id="GO:0005829">
    <property type="term" value="C:cytosol"/>
    <property type="evidence" value="ECO:0007669"/>
    <property type="project" value="TreeGrafter"/>
</dbReference>
<keyword evidence="5" id="KW-0460">Magnesium</keyword>
<dbReference type="GO" id="GO:0008966">
    <property type="term" value="F:phosphoglucosamine mutase activity"/>
    <property type="evidence" value="ECO:0007669"/>
    <property type="project" value="UniProtKB-EC"/>
</dbReference>
<dbReference type="AlphaFoldDB" id="A0A7Z1AGN9"/>
<dbReference type="Pfam" id="PF00408">
    <property type="entry name" value="PGM_PMM_IV"/>
    <property type="match status" value="1"/>
</dbReference>
<proteinExistence type="inferred from homology"/>
<dbReference type="Pfam" id="PF02878">
    <property type="entry name" value="PGM_PMM_I"/>
    <property type="match status" value="1"/>
</dbReference>
<dbReference type="Gene3D" id="3.40.120.10">
    <property type="entry name" value="Alpha-D-Glucose-1,6-Bisphosphate, subunit A, domain 3"/>
    <property type="match status" value="3"/>
</dbReference>
<accession>A0A7Z1AGN9</accession>
<dbReference type="GO" id="GO:0005975">
    <property type="term" value="P:carbohydrate metabolic process"/>
    <property type="evidence" value="ECO:0007669"/>
    <property type="project" value="InterPro"/>
</dbReference>
<dbReference type="Proteomes" id="UP000094769">
    <property type="component" value="Unassembled WGS sequence"/>
</dbReference>
<feature type="domain" description="Alpha-D-phosphohexomutase alpha/beta/alpha" evidence="8">
    <location>
        <begin position="17"/>
        <end position="144"/>
    </location>
</feature>
<evidence type="ECO:0000256" key="6">
    <source>
        <dbReference type="ARBA" id="ARBA00023235"/>
    </source>
</evidence>
<evidence type="ECO:0000259" key="8">
    <source>
        <dbReference type="Pfam" id="PF02878"/>
    </source>
</evidence>
<dbReference type="Gene3D" id="3.30.310.50">
    <property type="entry name" value="Alpha-D-phosphohexomutase, C-terminal domain"/>
    <property type="match status" value="1"/>
</dbReference>
<keyword evidence="3" id="KW-0597">Phosphoprotein</keyword>
<organism evidence="11 12">
    <name type="scientific">Candidatus Thiodiazotropha endolucinida</name>
    <dbReference type="NCBI Taxonomy" id="1655433"/>
    <lineage>
        <taxon>Bacteria</taxon>
        <taxon>Pseudomonadati</taxon>
        <taxon>Pseudomonadota</taxon>
        <taxon>Gammaproteobacteria</taxon>
        <taxon>Chromatiales</taxon>
        <taxon>Sedimenticolaceae</taxon>
        <taxon>Candidatus Thiodiazotropha</taxon>
    </lineage>
</organism>
<dbReference type="PANTHER" id="PTHR42946">
    <property type="entry name" value="PHOSPHOHEXOSE MUTASE"/>
    <property type="match status" value="1"/>
</dbReference>
<dbReference type="GO" id="GO:0006048">
    <property type="term" value="P:UDP-N-acetylglucosamine biosynthetic process"/>
    <property type="evidence" value="ECO:0007669"/>
    <property type="project" value="TreeGrafter"/>
</dbReference>
<evidence type="ECO:0000256" key="4">
    <source>
        <dbReference type="ARBA" id="ARBA00022723"/>
    </source>
</evidence>
<dbReference type="RefSeq" id="WP_069121626.1">
    <property type="nucleotide sequence ID" value="NZ_MARB01000004.1"/>
</dbReference>
<keyword evidence="6 11" id="KW-0413">Isomerase</keyword>
<dbReference type="InterPro" id="IPR005844">
    <property type="entry name" value="A-D-PHexomutase_a/b/a-I"/>
</dbReference>
<feature type="domain" description="Alpha-D-phosphohexomutase alpha/beta/alpha" evidence="9">
    <location>
        <begin position="174"/>
        <end position="271"/>
    </location>
</feature>